<protein>
    <submittedName>
        <fullName evidence="1">NAD(P)/FAD-dependent oxidoreductase</fullName>
    </submittedName>
</protein>
<dbReference type="PRINTS" id="PR00420">
    <property type="entry name" value="RNGMNOXGNASE"/>
</dbReference>
<dbReference type="AlphaFoldDB" id="A0A5C1A3J2"/>
<dbReference type="PANTHER" id="PTHR43747">
    <property type="entry name" value="FAD-BINDING PROTEIN"/>
    <property type="match status" value="1"/>
</dbReference>
<dbReference type="InterPro" id="IPR050816">
    <property type="entry name" value="Flavin-dep_Halogenase_NPB"/>
</dbReference>
<sequence length="465" mass="50078">MAERTGVCVIGGGPAGTTIAAGLARLGHVVTLLEAEQFPRRHEGESLPPSIVPLLDQLGVRAEVERAGFFRPTAAIVHWAGQRRPQTDWGGSPGFQVDRGRFDRILLSAAARAGVHVLERATARPPVRRGPRDWTVEALTPAGPLAIDAEFIVDASGRRGILGGRKRRLTAPTVAVYGYWSGVGPAGGETRVEAGEDRWYWAAPIPDGTWNATVFTSSERIKGRPGDLAAAYRQLLADSVLLSEIGCGRLETTVRVCASSPQADDSPVGVDWIKVGEAAFAVDPISSQGVQTAIAQALGGTCVAHTLLAGAGTEAAVTYYANRLREDADRHLRQAGVLYHEQWRHRPTAFWAARSRPAADEPRFPDRPLDGGQLLVRAPAVRFVSAPVIRGDFVRTERAIVHPNLDRPIAFLGGVPVAPLLDRMSHPTPVWRLVTDNSCSDGTNRSLAILRWLWNRGLVEDAPPG</sequence>
<dbReference type="InterPro" id="IPR006905">
    <property type="entry name" value="Flavin_halogenase"/>
</dbReference>
<dbReference type="PANTHER" id="PTHR43747:SF1">
    <property type="entry name" value="SLR1998 PROTEIN"/>
    <property type="match status" value="1"/>
</dbReference>
<dbReference type="GO" id="GO:0004497">
    <property type="term" value="F:monooxygenase activity"/>
    <property type="evidence" value="ECO:0007669"/>
    <property type="project" value="InterPro"/>
</dbReference>
<dbReference type="RefSeq" id="WP_149108604.1">
    <property type="nucleotide sequence ID" value="NZ_CP042425.1"/>
</dbReference>
<dbReference type="KEGG" id="lrs:PX52LOC_00507"/>
<organism evidence="1 2">
    <name type="scientific">Limnoglobus roseus</name>
    <dbReference type="NCBI Taxonomy" id="2598579"/>
    <lineage>
        <taxon>Bacteria</taxon>
        <taxon>Pseudomonadati</taxon>
        <taxon>Planctomycetota</taxon>
        <taxon>Planctomycetia</taxon>
        <taxon>Gemmatales</taxon>
        <taxon>Gemmataceae</taxon>
        <taxon>Limnoglobus</taxon>
    </lineage>
</organism>
<dbReference type="Gene3D" id="3.30.9.100">
    <property type="match status" value="1"/>
</dbReference>
<evidence type="ECO:0000313" key="1">
    <source>
        <dbReference type="EMBL" id="QEL13649.1"/>
    </source>
</evidence>
<name>A0A5C1A3J2_9BACT</name>
<evidence type="ECO:0000313" key="2">
    <source>
        <dbReference type="Proteomes" id="UP000324974"/>
    </source>
</evidence>
<keyword evidence="2" id="KW-1185">Reference proteome</keyword>
<dbReference type="InterPro" id="IPR036188">
    <property type="entry name" value="FAD/NAD-bd_sf"/>
</dbReference>
<reference evidence="2" key="1">
    <citation type="submission" date="2019-08" db="EMBL/GenBank/DDBJ databases">
        <title>Limnoglobus roseus gen. nov., sp. nov., a novel freshwater planctomycete with a giant genome from the family Gemmataceae.</title>
        <authorList>
            <person name="Kulichevskaya I.S."/>
            <person name="Naumoff D.G."/>
            <person name="Miroshnikov K."/>
            <person name="Ivanova A."/>
            <person name="Philippov D.A."/>
            <person name="Hakobyan A."/>
            <person name="Rijpstra I.C."/>
            <person name="Sinninghe Damste J.S."/>
            <person name="Liesack W."/>
            <person name="Dedysh S.N."/>
        </authorList>
    </citation>
    <scope>NUCLEOTIDE SEQUENCE [LARGE SCALE GENOMIC DNA]</scope>
    <source>
        <strain evidence="2">PX52</strain>
    </source>
</reference>
<dbReference type="Proteomes" id="UP000324974">
    <property type="component" value="Chromosome"/>
</dbReference>
<accession>A0A5C1A3J2</accession>
<gene>
    <name evidence="1" type="ORF">PX52LOC_00507</name>
</gene>
<proteinExistence type="predicted"/>
<dbReference type="Pfam" id="PF04820">
    <property type="entry name" value="Trp_halogenase"/>
    <property type="match status" value="2"/>
</dbReference>
<dbReference type="EMBL" id="CP042425">
    <property type="protein sequence ID" value="QEL13649.1"/>
    <property type="molecule type" value="Genomic_DNA"/>
</dbReference>
<dbReference type="SUPFAM" id="SSF51905">
    <property type="entry name" value="FAD/NAD(P)-binding domain"/>
    <property type="match status" value="1"/>
</dbReference>
<dbReference type="Gene3D" id="3.50.50.60">
    <property type="entry name" value="FAD/NAD(P)-binding domain"/>
    <property type="match status" value="1"/>
</dbReference>
<dbReference type="OrthoDB" id="220443at2"/>